<dbReference type="EMBL" id="SMSE01000001">
    <property type="protein sequence ID" value="TDG15858.1"/>
    <property type="molecule type" value="Genomic_DNA"/>
</dbReference>
<accession>A0A4R5LX48</accession>
<name>A0A4R5LX48_9GAMM</name>
<dbReference type="InterPro" id="IPR004843">
    <property type="entry name" value="Calcineurin-like_PHP"/>
</dbReference>
<reference evidence="6 7" key="1">
    <citation type="submission" date="2019-03" db="EMBL/GenBank/DDBJ databases">
        <title>Seongchinamella monodicae gen. nov., sp. nov., a novel member of the Gammaproteobacteria isolated from a tidal mudflat of beach.</title>
        <authorList>
            <person name="Yang H.G."/>
            <person name="Kang J.W."/>
            <person name="Lee S.D."/>
        </authorList>
    </citation>
    <scope>NUCLEOTIDE SEQUENCE [LARGE SCALE GENOMIC DNA]</scope>
    <source>
        <strain evidence="6 7">GH4-78</strain>
    </source>
</reference>
<dbReference type="Pfam" id="PF00149">
    <property type="entry name" value="Metallophos"/>
    <property type="match status" value="1"/>
</dbReference>
<evidence type="ECO:0000256" key="3">
    <source>
        <dbReference type="ARBA" id="ARBA00023004"/>
    </source>
</evidence>
<sequence>MPDSYHKTCTIDATGDRLRLWQLTDTHLCAETGGTLLEMDTDRSLQLVIAQALDERGTPDAVLCTGDLSDQGSLTAYQRLEDYLQAIPAPSFWLPGNHDDRNEMLAASRGRHRLPGEIRGGQWQIIMLDSQIPGEVGGRLGDNELQRLSTALEEGKREGLYALVCLHHQPVSVGSAWIDQQMVADAEQFWNLLERYEAVKAVLWGHVHQQIDSRRGAIALMASPSTCVQFAPGSRDFKVDDKPPGYRWLDLFADGRIETGVSRVTGAEFTVDLESGGYL</sequence>
<dbReference type="NCBIfam" id="NF008359">
    <property type="entry name" value="PRK11148.1"/>
    <property type="match status" value="1"/>
</dbReference>
<organism evidence="6 7">
    <name type="scientific">Seongchinamella unica</name>
    <dbReference type="NCBI Taxonomy" id="2547392"/>
    <lineage>
        <taxon>Bacteria</taxon>
        <taxon>Pseudomonadati</taxon>
        <taxon>Pseudomonadota</taxon>
        <taxon>Gammaproteobacteria</taxon>
        <taxon>Cellvibrionales</taxon>
        <taxon>Halieaceae</taxon>
        <taxon>Seongchinamella</taxon>
    </lineage>
</organism>
<dbReference type="OrthoDB" id="9784378at2"/>
<dbReference type="InterPro" id="IPR026575">
    <property type="entry name" value="GpdQ/CpdA-like"/>
</dbReference>
<dbReference type="AlphaFoldDB" id="A0A4R5LX48"/>
<evidence type="ECO:0000256" key="4">
    <source>
        <dbReference type="ARBA" id="ARBA00025742"/>
    </source>
</evidence>
<evidence type="ECO:0000256" key="2">
    <source>
        <dbReference type="ARBA" id="ARBA00022801"/>
    </source>
</evidence>
<keyword evidence="1" id="KW-0479">Metal-binding</keyword>
<dbReference type="SUPFAM" id="SSF56300">
    <property type="entry name" value="Metallo-dependent phosphatases"/>
    <property type="match status" value="1"/>
</dbReference>
<dbReference type="Proteomes" id="UP000295554">
    <property type="component" value="Unassembled WGS sequence"/>
</dbReference>
<comment type="similarity">
    <text evidence="4">Belongs to the cyclic nucleotide phosphodiesterase class-III family.</text>
</comment>
<dbReference type="RefSeq" id="WP_133210722.1">
    <property type="nucleotide sequence ID" value="NZ_SMSE01000001.1"/>
</dbReference>
<keyword evidence="3" id="KW-0408">Iron</keyword>
<evidence type="ECO:0000313" key="7">
    <source>
        <dbReference type="Proteomes" id="UP000295554"/>
    </source>
</evidence>
<protein>
    <submittedName>
        <fullName evidence="6">3',5'-cyclic-AMP phosphodiesterase</fullName>
        <ecNumber evidence="6">3.1.4.53</ecNumber>
    </submittedName>
</protein>
<feature type="domain" description="Calcineurin-like phosphoesterase" evidence="5">
    <location>
        <begin position="18"/>
        <end position="209"/>
    </location>
</feature>
<dbReference type="PANTHER" id="PTHR42988">
    <property type="entry name" value="PHOSPHOHYDROLASE"/>
    <property type="match status" value="1"/>
</dbReference>
<evidence type="ECO:0000313" key="6">
    <source>
        <dbReference type="EMBL" id="TDG15858.1"/>
    </source>
</evidence>
<evidence type="ECO:0000259" key="5">
    <source>
        <dbReference type="Pfam" id="PF00149"/>
    </source>
</evidence>
<keyword evidence="7" id="KW-1185">Reference proteome</keyword>
<keyword evidence="2 6" id="KW-0378">Hydrolase</keyword>
<dbReference type="GO" id="GO:0004115">
    <property type="term" value="F:3',5'-cyclic-AMP phosphodiesterase activity"/>
    <property type="evidence" value="ECO:0007669"/>
    <property type="project" value="UniProtKB-EC"/>
</dbReference>
<dbReference type="Gene3D" id="3.60.21.10">
    <property type="match status" value="1"/>
</dbReference>
<comment type="caution">
    <text evidence="6">The sequence shown here is derived from an EMBL/GenBank/DDBJ whole genome shotgun (WGS) entry which is preliminary data.</text>
</comment>
<gene>
    <name evidence="6" type="primary">cpdA</name>
    <name evidence="6" type="ORF">E2F43_06430</name>
</gene>
<dbReference type="GO" id="GO:0046872">
    <property type="term" value="F:metal ion binding"/>
    <property type="evidence" value="ECO:0007669"/>
    <property type="project" value="UniProtKB-KW"/>
</dbReference>
<dbReference type="InterPro" id="IPR050884">
    <property type="entry name" value="CNP_phosphodiesterase-III"/>
</dbReference>
<dbReference type="PANTHER" id="PTHR42988:SF2">
    <property type="entry name" value="CYCLIC NUCLEOTIDE PHOSPHODIESTERASE CBUA0032-RELATED"/>
    <property type="match status" value="1"/>
</dbReference>
<dbReference type="CDD" id="cd07402">
    <property type="entry name" value="MPP_GpdQ"/>
    <property type="match status" value="1"/>
</dbReference>
<evidence type="ECO:0000256" key="1">
    <source>
        <dbReference type="ARBA" id="ARBA00022723"/>
    </source>
</evidence>
<dbReference type="InterPro" id="IPR029052">
    <property type="entry name" value="Metallo-depent_PP-like"/>
</dbReference>
<dbReference type="EC" id="3.1.4.53" evidence="6"/>
<proteinExistence type="inferred from homology"/>